<dbReference type="Pfam" id="PF13525">
    <property type="entry name" value="YfiO"/>
    <property type="match status" value="1"/>
</dbReference>
<keyword evidence="1 4" id="KW-0732">Signal</keyword>
<evidence type="ECO:0000313" key="7">
    <source>
        <dbReference type="Proteomes" id="UP001326613"/>
    </source>
</evidence>
<comment type="subcellular location">
    <subcellularLocation>
        <location evidence="4">Cell outer membrane</location>
        <topology evidence="4">Lipid-anchor</topology>
    </subcellularLocation>
</comment>
<dbReference type="PROSITE" id="PS51257">
    <property type="entry name" value="PROKAR_LIPOPROTEIN"/>
    <property type="match status" value="1"/>
</dbReference>
<dbReference type="EMBL" id="CP112932">
    <property type="protein sequence ID" value="WPY00867.1"/>
    <property type="molecule type" value="Genomic_DNA"/>
</dbReference>
<evidence type="ECO:0000313" key="6">
    <source>
        <dbReference type="EMBL" id="WPY00867.1"/>
    </source>
</evidence>
<dbReference type="CDD" id="cd15830">
    <property type="entry name" value="BamD"/>
    <property type="match status" value="1"/>
</dbReference>
<dbReference type="InterPro" id="IPR011990">
    <property type="entry name" value="TPR-like_helical_dom_sf"/>
</dbReference>
<evidence type="ECO:0000256" key="2">
    <source>
        <dbReference type="ARBA" id="ARBA00023136"/>
    </source>
</evidence>
<dbReference type="Gene3D" id="1.25.40.10">
    <property type="entry name" value="Tetratricopeptide repeat domain"/>
    <property type="match status" value="1"/>
</dbReference>
<dbReference type="Proteomes" id="UP001326613">
    <property type="component" value="Chromosome"/>
</dbReference>
<proteinExistence type="inferred from homology"/>
<evidence type="ECO:0000256" key="1">
    <source>
        <dbReference type="ARBA" id="ARBA00022729"/>
    </source>
</evidence>
<keyword evidence="3 4" id="KW-0998">Cell outer membrane</keyword>
<evidence type="ECO:0000256" key="4">
    <source>
        <dbReference type="HAMAP-Rule" id="MF_00922"/>
    </source>
</evidence>
<name>A0ABZ0UUU9_9RICK</name>
<dbReference type="InterPro" id="IPR017689">
    <property type="entry name" value="BamD"/>
</dbReference>
<keyword evidence="7" id="KW-1185">Reference proteome</keyword>
<comment type="function">
    <text evidence="4">Part of the outer membrane protein assembly complex, which is involved in assembly and insertion of beta-barrel proteins into the outer membrane.</text>
</comment>
<dbReference type="NCBIfam" id="TIGR03302">
    <property type="entry name" value="OM_YfiO"/>
    <property type="match status" value="1"/>
</dbReference>
<comment type="similarity">
    <text evidence="4">Belongs to the BamD family.</text>
</comment>
<comment type="subunit">
    <text evidence="4">Part of the Bam complex.</text>
</comment>
<organism evidence="6 7">
    <name type="scientific">Candidatus Trichorickettsia mobilis</name>
    <dbReference type="NCBI Taxonomy" id="1346319"/>
    <lineage>
        <taxon>Bacteria</taxon>
        <taxon>Pseudomonadati</taxon>
        <taxon>Pseudomonadota</taxon>
        <taxon>Alphaproteobacteria</taxon>
        <taxon>Rickettsiales</taxon>
        <taxon>Rickettsiaceae</taxon>
        <taxon>Rickettsieae</taxon>
        <taxon>Candidatus Trichorickettsia</taxon>
    </lineage>
</organism>
<reference evidence="6 7" key="1">
    <citation type="submission" date="2022-10" db="EMBL/GenBank/DDBJ databases">
        <title>Host association and intracellularity evolved multiple times independently in the Rickettsiales.</title>
        <authorList>
            <person name="Castelli M."/>
            <person name="Nardi T."/>
            <person name="Gammuto L."/>
            <person name="Bellinzona G."/>
            <person name="Sabaneyeva E."/>
            <person name="Potekhin A."/>
            <person name="Serra V."/>
            <person name="Petroni G."/>
            <person name="Sassera D."/>
        </authorList>
    </citation>
    <scope>NUCLEOTIDE SEQUENCE [LARGE SCALE GENOMIC DNA]</scope>
    <source>
        <strain evidence="6 7">Kr 154-4</strain>
    </source>
</reference>
<feature type="domain" description="Outer membrane lipoprotein BamD-like" evidence="5">
    <location>
        <begin position="30"/>
        <end position="224"/>
    </location>
</feature>
<keyword evidence="2 4" id="KW-0472">Membrane</keyword>
<evidence type="ECO:0000259" key="5">
    <source>
        <dbReference type="Pfam" id="PF13525"/>
    </source>
</evidence>
<evidence type="ECO:0000256" key="3">
    <source>
        <dbReference type="ARBA" id="ARBA00023237"/>
    </source>
</evidence>
<sequence length="248" mass="28180">MKMKFSCLIILGLLFVGCKSKKKDDDIVVPATELYANALVLLEKNKYNDAATEFGKVFLQHPGNLVTPQAELMHAYSLFLATEYEEAVDVLDTFIKLHPMNIDIAYAYYLKGLSYYMQISNVHLDQSRTSLAKASFDDVIQRFPGTKYAIDAALKIDLVNDHLAGKEMEIGRYYLRIKNPIAAILRFQNVIEQYQTTSHTSEALYRLVLGYKLLGLNEDAKKYAAVLGHNYPASTWYKHAYALVTKEE</sequence>
<protein>
    <recommendedName>
        <fullName evidence="4">Outer membrane protein assembly factor BamD</fullName>
    </recommendedName>
</protein>
<dbReference type="HAMAP" id="MF_00922">
    <property type="entry name" value="OM_assembly_BamD"/>
    <property type="match status" value="1"/>
</dbReference>
<dbReference type="SUPFAM" id="SSF48452">
    <property type="entry name" value="TPR-like"/>
    <property type="match status" value="1"/>
</dbReference>
<dbReference type="InterPro" id="IPR039565">
    <property type="entry name" value="BamD-like"/>
</dbReference>
<keyword evidence="4" id="KW-0449">Lipoprotein</keyword>
<accession>A0ABZ0UUU9</accession>
<keyword evidence="4" id="KW-0564">Palmitate</keyword>
<gene>
    <name evidence="4" type="primary">bamD</name>
    <name evidence="6" type="ORF">Trichorick_00757</name>
</gene>